<evidence type="ECO:0000256" key="1">
    <source>
        <dbReference type="ARBA" id="ARBA00023015"/>
    </source>
</evidence>
<keyword evidence="1" id="KW-0805">Transcription regulation</keyword>
<evidence type="ECO:0000256" key="2">
    <source>
        <dbReference type="ARBA" id="ARBA00023125"/>
    </source>
</evidence>
<keyword evidence="3" id="KW-0804">Transcription</keyword>
<evidence type="ECO:0000313" key="6">
    <source>
        <dbReference type="Proteomes" id="UP000057737"/>
    </source>
</evidence>
<dbReference type="Pfam" id="PF01638">
    <property type="entry name" value="HxlR"/>
    <property type="match status" value="1"/>
</dbReference>
<evidence type="ECO:0000256" key="3">
    <source>
        <dbReference type="ARBA" id="ARBA00023163"/>
    </source>
</evidence>
<dbReference type="OrthoDB" id="9782219at2"/>
<name>A0A109JKN7_9BRAD</name>
<dbReference type="RefSeq" id="WP_066511607.1">
    <property type="nucleotide sequence ID" value="NZ_LNCU01000093.1"/>
</dbReference>
<dbReference type="PANTHER" id="PTHR33204">
    <property type="entry name" value="TRANSCRIPTIONAL REGULATOR, MARR FAMILY"/>
    <property type="match status" value="1"/>
</dbReference>
<dbReference type="InterPro" id="IPR036388">
    <property type="entry name" value="WH-like_DNA-bd_sf"/>
</dbReference>
<evidence type="ECO:0000259" key="4">
    <source>
        <dbReference type="PROSITE" id="PS51118"/>
    </source>
</evidence>
<keyword evidence="2" id="KW-0238">DNA-binding</keyword>
<dbReference type="PROSITE" id="PS51118">
    <property type="entry name" value="HTH_HXLR"/>
    <property type="match status" value="1"/>
</dbReference>
<dbReference type="SUPFAM" id="SSF46785">
    <property type="entry name" value="Winged helix' DNA-binding domain"/>
    <property type="match status" value="1"/>
</dbReference>
<dbReference type="AlphaFoldDB" id="A0A109JKN7"/>
<dbReference type="PANTHER" id="PTHR33204:SF18">
    <property type="entry name" value="TRANSCRIPTIONAL REGULATORY PROTEIN"/>
    <property type="match status" value="1"/>
</dbReference>
<dbReference type="Gene3D" id="1.10.10.10">
    <property type="entry name" value="Winged helix-like DNA-binding domain superfamily/Winged helix DNA-binding domain"/>
    <property type="match status" value="1"/>
</dbReference>
<sequence length="150" mass="16439">MKRTGFTKAECPVARALDAIGDWWSLLIVRDALDGLRRFGDFQKSLGIAKGMLTTRLRKLVELGVLEQVAASDGSAYQEYALTTKGRDLFPVVVSLRQWGEAHLYARGEAHSVLLDRAGQAVGQLVLPSKAGKALAWSDTSVWKVGARKR</sequence>
<accession>A0A109JKN7</accession>
<dbReference type="EMBL" id="LNCU01000093">
    <property type="protein sequence ID" value="KWV50638.1"/>
    <property type="molecule type" value="Genomic_DNA"/>
</dbReference>
<dbReference type="InterPro" id="IPR002577">
    <property type="entry name" value="HTH_HxlR"/>
</dbReference>
<dbReference type="GO" id="GO:0003677">
    <property type="term" value="F:DNA binding"/>
    <property type="evidence" value="ECO:0007669"/>
    <property type="project" value="UniProtKB-KW"/>
</dbReference>
<protein>
    <submittedName>
        <fullName evidence="5">Transcriptional regulator</fullName>
    </submittedName>
</protein>
<dbReference type="InterPro" id="IPR036390">
    <property type="entry name" value="WH_DNA-bd_sf"/>
</dbReference>
<reference evidence="5 6" key="1">
    <citation type="submission" date="2015-11" db="EMBL/GenBank/DDBJ databases">
        <title>Draft Genome Sequence of the Strain BR 10303 (Bradyrhizobium sp.) isolated from nodules of Centrolobium paraense.</title>
        <authorList>
            <person name="Zelli J.E."/>
            <person name="Simoes-Araujo J.L."/>
            <person name="Barauna A.C."/>
            <person name="Silva K."/>
        </authorList>
    </citation>
    <scope>NUCLEOTIDE SEQUENCE [LARGE SCALE GENOMIC DNA]</scope>
    <source>
        <strain evidence="5 6">BR 10303</strain>
    </source>
</reference>
<feature type="domain" description="HTH hxlR-type" evidence="4">
    <location>
        <begin position="11"/>
        <end position="108"/>
    </location>
</feature>
<evidence type="ECO:0000313" key="5">
    <source>
        <dbReference type="EMBL" id="KWV50638.1"/>
    </source>
</evidence>
<dbReference type="Proteomes" id="UP000057737">
    <property type="component" value="Unassembled WGS sequence"/>
</dbReference>
<keyword evidence="6" id="KW-1185">Reference proteome</keyword>
<gene>
    <name evidence="5" type="ORF">AS156_14120</name>
</gene>
<comment type="caution">
    <text evidence="5">The sequence shown here is derived from an EMBL/GenBank/DDBJ whole genome shotgun (WGS) entry which is preliminary data.</text>
</comment>
<organism evidence="5 6">
    <name type="scientific">Bradyrhizobium macuxiense</name>
    <dbReference type="NCBI Taxonomy" id="1755647"/>
    <lineage>
        <taxon>Bacteria</taxon>
        <taxon>Pseudomonadati</taxon>
        <taxon>Pseudomonadota</taxon>
        <taxon>Alphaproteobacteria</taxon>
        <taxon>Hyphomicrobiales</taxon>
        <taxon>Nitrobacteraceae</taxon>
        <taxon>Bradyrhizobium</taxon>
    </lineage>
</organism>
<proteinExistence type="predicted"/>